<feature type="transmembrane region" description="Helical" evidence="1">
    <location>
        <begin position="68"/>
        <end position="85"/>
    </location>
</feature>
<name>A0A8J5MCA4_9STRA</name>
<keyword evidence="3" id="KW-1185">Reference proteome</keyword>
<feature type="transmembrane region" description="Helical" evidence="1">
    <location>
        <begin position="37"/>
        <end position="56"/>
    </location>
</feature>
<keyword evidence="1" id="KW-1133">Transmembrane helix</keyword>
<dbReference type="Proteomes" id="UP000709295">
    <property type="component" value="Unassembled WGS sequence"/>
</dbReference>
<feature type="transmembrane region" description="Helical" evidence="1">
    <location>
        <begin position="97"/>
        <end position="125"/>
    </location>
</feature>
<comment type="caution">
    <text evidence="2">The sequence shown here is derived from an EMBL/GenBank/DDBJ whole genome shotgun (WGS) entry which is preliminary data.</text>
</comment>
<feature type="transmembrane region" description="Helical" evidence="1">
    <location>
        <begin position="496"/>
        <end position="520"/>
    </location>
</feature>
<dbReference type="PANTHER" id="PTHR31142:SF3">
    <property type="entry name" value="THH1_TOM1_TOM3 DOMAIN-CONTAINING PROTEIN"/>
    <property type="match status" value="1"/>
</dbReference>
<feature type="transmembrane region" description="Helical" evidence="1">
    <location>
        <begin position="176"/>
        <end position="198"/>
    </location>
</feature>
<keyword evidence="1" id="KW-0812">Transmembrane</keyword>
<organism evidence="2 3">
    <name type="scientific">Phytophthora aleatoria</name>
    <dbReference type="NCBI Taxonomy" id="2496075"/>
    <lineage>
        <taxon>Eukaryota</taxon>
        <taxon>Sar</taxon>
        <taxon>Stramenopiles</taxon>
        <taxon>Oomycota</taxon>
        <taxon>Peronosporomycetes</taxon>
        <taxon>Peronosporales</taxon>
        <taxon>Peronosporaceae</taxon>
        <taxon>Phytophthora</taxon>
    </lineage>
</organism>
<sequence>MANITDSTCDFGLAQTDDGCLRTLASYDPSSYHTVQAVYLGLGGISVAASVILYVRSVKHEGALLQQYSFLFCCYGAVTMVIRGADPLSYGYVIPRPISAFLADTCTAALYSVYIMALGYWATIIQRGAAVTDKPPHLVCLESIAIAVVWTFQVLYDMCLFLSKGFNPQGLVYMQLTVSACMLGIISTVFLIYGLRVLSRLQQYERQLKLRMPSMQSDRMMSNRSFDLNMSDDEDGTPVMRNRKAARPRPQEGHATKIKKILFVVETCSLIVVAAQMYMAIDRTSDTPVELSCANGHLCDTVKCSVNLLHIFQIMCIWVVLWTFRKIQKKAVVPRPHTVAKRFALDECSVMATLGLNITDATCDYGLVQTELGCVRTLASYDTSAYLHFQIGYCVVGSVTLIMSATMYYRADKYDGSPLQLYSFLLCCYAALTMIVRGADPASYGHIVPRPIGAFLSDSCTAALYSVVLALGYWATIIQQGAAVIHKPTHLKCLEYSTIAFVWAFYIAYDMSLFAFKGFIPPTLKYVQLGVSASVLAIIALTFLIYGLRVMTRLQEYERQLKVTLDPDYMMSNHSFELSLSDNEDNIPEKQERRFAPRRPQEGHTTKIKKILLVAEVASIVVIAGQMYMVTQVSSSPIELACANGRLCNTVKSKWSLLHIFQVVCVWVILYVFRGVQKKNVIPHPRGSTGY</sequence>
<feature type="transmembrane region" description="Helical" evidence="1">
    <location>
        <begin position="261"/>
        <end position="281"/>
    </location>
</feature>
<feature type="transmembrane region" description="Helical" evidence="1">
    <location>
        <begin position="137"/>
        <end position="156"/>
    </location>
</feature>
<evidence type="ECO:0000313" key="3">
    <source>
        <dbReference type="Proteomes" id="UP000709295"/>
    </source>
</evidence>
<dbReference type="InterPro" id="IPR040226">
    <property type="entry name" value="THH1/TOM1/TOM3"/>
</dbReference>
<proteinExistence type="predicted"/>
<evidence type="ECO:0000313" key="2">
    <source>
        <dbReference type="EMBL" id="KAG6977371.1"/>
    </source>
</evidence>
<dbReference type="AlphaFoldDB" id="A0A8J5MCA4"/>
<feature type="transmembrane region" description="Helical" evidence="1">
    <location>
        <begin position="526"/>
        <end position="548"/>
    </location>
</feature>
<feature type="transmembrane region" description="Helical" evidence="1">
    <location>
        <begin position="655"/>
        <end position="673"/>
    </location>
</feature>
<feature type="transmembrane region" description="Helical" evidence="1">
    <location>
        <begin position="611"/>
        <end position="630"/>
    </location>
</feature>
<feature type="transmembrane region" description="Helical" evidence="1">
    <location>
        <begin position="421"/>
        <end position="439"/>
    </location>
</feature>
<dbReference type="EMBL" id="JAENGY010000007">
    <property type="protein sequence ID" value="KAG6977371.1"/>
    <property type="molecule type" value="Genomic_DNA"/>
</dbReference>
<dbReference type="PANTHER" id="PTHR31142">
    <property type="entry name" value="TOBAMOVIRUS MULTIPLICATION PROTEIN 1-LIKE ISOFORM X1"/>
    <property type="match status" value="1"/>
</dbReference>
<reference evidence="2" key="1">
    <citation type="submission" date="2021-01" db="EMBL/GenBank/DDBJ databases">
        <title>Phytophthora aleatoria, a newly-described species from Pinus radiata is distinct from Phytophthora cactorum isolates based on comparative genomics.</title>
        <authorList>
            <person name="Mcdougal R."/>
            <person name="Panda P."/>
            <person name="Williams N."/>
            <person name="Studholme D.J."/>
        </authorList>
    </citation>
    <scope>NUCLEOTIDE SEQUENCE</scope>
    <source>
        <strain evidence="2">NZFS 4037</strain>
    </source>
</reference>
<gene>
    <name evidence="2" type="ORF">JG688_00000445</name>
</gene>
<accession>A0A8J5MCA4</accession>
<protein>
    <recommendedName>
        <fullName evidence="4">THH1/TOM1/TOM3 domain-containing protein</fullName>
    </recommendedName>
</protein>
<feature type="transmembrane region" description="Helical" evidence="1">
    <location>
        <begin position="451"/>
        <end position="475"/>
    </location>
</feature>
<feature type="transmembrane region" description="Helical" evidence="1">
    <location>
        <begin position="385"/>
        <end position="409"/>
    </location>
</feature>
<evidence type="ECO:0000256" key="1">
    <source>
        <dbReference type="SAM" id="Phobius"/>
    </source>
</evidence>
<keyword evidence="1" id="KW-0472">Membrane</keyword>
<evidence type="ECO:0008006" key="4">
    <source>
        <dbReference type="Google" id="ProtNLM"/>
    </source>
</evidence>